<dbReference type="SUPFAM" id="SSF52172">
    <property type="entry name" value="CheY-like"/>
    <property type="match status" value="1"/>
</dbReference>
<proteinExistence type="predicted"/>
<dbReference type="InterPro" id="IPR000792">
    <property type="entry name" value="Tscrpt_reg_LuxR_C"/>
</dbReference>
<keyword evidence="4" id="KW-0597">Phosphoprotein</keyword>
<dbReference type="InterPro" id="IPR001789">
    <property type="entry name" value="Sig_transdc_resp-reg_receiver"/>
</dbReference>
<dbReference type="GO" id="GO:0000160">
    <property type="term" value="P:phosphorelay signal transduction system"/>
    <property type="evidence" value="ECO:0007669"/>
    <property type="project" value="InterPro"/>
</dbReference>
<dbReference type="Gene3D" id="1.10.10.10">
    <property type="entry name" value="Winged helix-like DNA-binding domain superfamily/Winged helix DNA-binding domain"/>
    <property type="match status" value="1"/>
</dbReference>
<accession>A0A0N0GQB1</accession>
<dbReference type="PROSITE" id="PS50110">
    <property type="entry name" value="RESPONSE_REGULATORY"/>
    <property type="match status" value="1"/>
</dbReference>
<dbReference type="PROSITE" id="PS00622">
    <property type="entry name" value="HTH_LUXR_1"/>
    <property type="match status" value="1"/>
</dbReference>
<dbReference type="SMART" id="SM00421">
    <property type="entry name" value="HTH_LUXR"/>
    <property type="match status" value="1"/>
</dbReference>
<keyword evidence="1" id="KW-0805">Transcription regulation</keyword>
<dbReference type="InterPro" id="IPR036388">
    <property type="entry name" value="WH-like_DNA-bd_sf"/>
</dbReference>
<keyword evidence="3" id="KW-0804">Transcription</keyword>
<evidence type="ECO:0000256" key="4">
    <source>
        <dbReference type="PROSITE-ProRule" id="PRU00169"/>
    </source>
</evidence>
<sequence>MRPIAIIDDDIAVRDALTLLFETRGWPAITFESAENFLQEAEAVDFSCLVIDVRMTGMSGLELFTRIKQTEYLPPVIFLTGHGDVAMAVAAVKEGAADFLEKPCDNRVLVGKIQTYLDQDQAQRGEWEARQSLSDQLDNLTPREREVLRELLAGKLNKQIADTLTISIKTVEVHRARIYTKLRVRSAVELAALLKDVPLTAISGKN</sequence>
<dbReference type="CDD" id="cd06170">
    <property type="entry name" value="LuxR_C_like"/>
    <property type="match status" value="1"/>
</dbReference>
<dbReference type="SMART" id="SM00448">
    <property type="entry name" value="REC"/>
    <property type="match status" value="1"/>
</dbReference>
<dbReference type="STRING" id="857265.WG78_03060"/>
<dbReference type="Pfam" id="PF00196">
    <property type="entry name" value="GerE"/>
    <property type="match status" value="1"/>
</dbReference>
<keyword evidence="8" id="KW-1185">Reference proteome</keyword>
<dbReference type="GO" id="GO:0003677">
    <property type="term" value="F:DNA binding"/>
    <property type="evidence" value="ECO:0007669"/>
    <property type="project" value="UniProtKB-KW"/>
</dbReference>
<dbReference type="Proteomes" id="UP000037939">
    <property type="component" value="Unassembled WGS sequence"/>
</dbReference>
<reference evidence="7 8" key="1">
    <citation type="submission" date="2015-07" db="EMBL/GenBank/DDBJ databases">
        <title>Draft genome sequence of the Amantichitinum ursilacus IGB-41, a new chitin-degrading bacterium.</title>
        <authorList>
            <person name="Kirstahler P."/>
            <person name="Guenther M."/>
            <person name="Grumaz C."/>
            <person name="Rupp S."/>
            <person name="Zibek S."/>
            <person name="Sohn K."/>
        </authorList>
    </citation>
    <scope>NUCLEOTIDE SEQUENCE [LARGE SCALE GENOMIC DNA]</scope>
    <source>
        <strain evidence="7 8">IGB-41</strain>
    </source>
</reference>
<keyword evidence="2" id="KW-0238">DNA-binding</keyword>
<evidence type="ECO:0000313" key="7">
    <source>
        <dbReference type="EMBL" id="KPC54520.1"/>
    </source>
</evidence>
<dbReference type="PANTHER" id="PTHR44688">
    <property type="entry name" value="DNA-BINDING TRANSCRIPTIONAL ACTIVATOR DEVR_DOSR"/>
    <property type="match status" value="1"/>
</dbReference>
<feature type="domain" description="HTH luxR-type" evidence="5">
    <location>
        <begin position="133"/>
        <end position="198"/>
    </location>
</feature>
<evidence type="ECO:0000313" key="8">
    <source>
        <dbReference type="Proteomes" id="UP000037939"/>
    </source>
</evidence>
<protein>
    <submittedName>
        <fullName evidence="7">Transcriptional regulatory protein TdiR</fullName>
    </submittedName>
</protein>
<evidence type="ECO:0000259" key="6">
    <source>
        <dbReference type="PROSITE" id="PS50110"/>
    </source>
</evidence>
<evidence type="ECO:0000256" key="2">
    <source>
        <dbReference type="ARBA" id="ARBA00023125"/>
    </source>
</evidence>
<gene>
    <name evidence="7" type="primary">tdiR</name>
    <name evidence="7" type="ORF">WG78_03060</name>
</gene>
<dbReference type="OrthoDB" id="9802186at2"/>
<dbReference type="Gene3D" id="3.40.50.2300">
    <property type="match status" value="1"/>
</dbReference>
<feature type="modified residue" description="4-aspartylphosphate" evidence="4">
    <location>
        <position position="52"/>
    </location>
</feature>
<evidence type="ECO:0000256" key="1">
    <source>
        <dbReference type="ARBA" id="ARBA00023015"/>
    </source>
</evidence>
<dbReference type="Pfam" id="PF00072">
    <property type="entry name" value="Response_reg"/>
    <property type="match status" value="1"/>
</dbReference>
<organism evidence="7 8">
    <name type="scientific">Amantichitinum ursilacus</name>
    <dbReference type="NCBI Taxonomy" id="857265"/>
    <lineage>
        <taxon>Bacteria</taxon>
        <taxon>Pseudomonadati</taxon>
        <taxon>Pseudomonadota</taxon>
        <taxon>Betaproteobacteria</taxon>
        <taxon>Neisseriales</taxon>
        <taxon>Chitinibacteraceae</taxon>
        <taxon>Amantichitinum</taxon>
    </lineage>
</organism>
<dbReference type="PANTHER" id="PTHR44688:SF16">
    <property type="entry name" value="DNA-BINDING TRANSCRIPTIONAL ACTIVATOR DEVR_DOSR"/>
    <property type="match status" value="1"/>
</dbReference>
<dbReference type="InterPro" id="IPR016032">
    <property type="entry name" value="Sig_transdc_resp-reg_C-effctor"/>
</dbReference>
<dbReference type="RefSeq" id="WP_053936311.1">
    <property type="nucleotide sequence ID" value="NZ_LAQT01000002.1"/>
</dbReference>
<feature type="domain" description="Response regulatory" evidence="6">
    <location>
        <begin position="3"/>
        <end position="117"/>
    </location>
</feature>
<dbReference type="InterPro" id="IPR011006">
    <property type="entry name" value="CheY-like_superfamily"/>
</dbReference>
<dbReference type="AlphaFoldDB" id="A0A0N0GQB1"/>
<evidence type="ECO:0000256" key="3">
    <source>
        <dbReference type="ARBA" id="ARBA00023163"/>
    </source>
</evidence>
<evidence type="ECO:0000259" key="5">
    <source>
        <dbReference type="PROSITE" id="PS50043"/>
    </source>
</evidence>
<dbReference type="PROSITE" id="PS50043">
    <property type="entry name" value="HTH_LUXR_2"/>
    <property type="match status" value="1"/>
</dbReference>
<comment type="caution">
    <text evidence="7">The sequence shown here is derived from an EMBL/GenBank/DDBJ whole genome shotgun (WGS) entry which is preliminary data.</text>
</comment>
<dbReference type="PRINTS" id="PR00038">
    <property type="entry name" value="HTHLUXR"/>
</dbReference>
<dbReference type="GO" id="GO:0006355">
    <property type="term" value="P:regulation of DNA-templated transcription"/>
    <property type="evidence" value="ECO:0007669"/>
    <property type="project" value="InterPro"/>
</dbReference>
<name>A0A0N0GQB1_9NEIS</name>
<dbReference type="EMBL" id="LAQT01000002">
    <property type="protein sequence ID" value="KPC54520.1"/>
    <property type="molecule type" value="Genomic_DNA"/>
</dbReference>
<dbReference type="SUPFAM" id="SSF46894">
    <property type="entry name" value="C-terminal effector domain of the bipartite response regulators"/>
    <property type="match status" value="1"/>
</dbReference>